<keyword evidence="1" id="KW-0812">Transmembrane</keyword>
<feature type="domain" description="T-SNARE coiled-coil homology" evidence="2">
    <location>
        <begin position="11"/>
        <end position="73"/>
    </location>
</feature>
<name>A0A7S3CR94_9SPIT</name>
<dbReference type="AlphaFoldDB" id="A0A7S3CR94"/>
<keyword evidence="1" id="KW-0472">Membrane</keyword>
<accession>A0A7S3CR94</accession>
<dbReference type="EMBL" id="HBIA01013239">
    <property type="protein sequence ID" value="CAE0234882.1"/>
    <property type="molecule type" value="Transcribed_RNA"/>
</dbReference>
<gene>
    <name evidence="3" type="ORF">SRAS04492_LOCUS6689</name>
</gene>
<reference evidence="3" key="1">
    <citation type="submission" date="2021-01" db="EMBL/GenBank/DDBJ databases">
        <authorList>
            <person name="Corre E."/>
            <person name="Pelletier E."/>
            <person name="Niang G."/>
            <person name="Scheremetjew M."/>
            <person name="Finn R."/>
            <person name="Kale V."/>
            <person name="Holt S."/>
            <person name="Cochrane G."/>
            <person name="Meng A."/>
            <person name="Brown T."/>
            <person name="Cohen L."/>
        </authorList>
    </citation>
    <scope>NUCLEOTIDE SEQUENCE</scope>
    <source>
        <strain evidence="3">Ras09</strain>
    </source>
</reference>
<evidence type="ECO:0000313" key="3">
    <source>
        <dbReference type="EMBL" id="CAE0234882.1"/>
    </source>
</evidence>
<organism evidence="3">
    <name type="scientific">Strombidium rassoulzadegani</name>
    <dbReference type="NCBI Taxonomy" id="1082188"/>
    <lineage>
        <taxon>Eukaryota</taxon>
        <taxon>Sar</taxon>
        <taxon>Alveolata</taxon>
        <taxon>Ciliophora</taxon>
        <taxon>Intramacronucleata</taxon>
        <taxon>Spirotrichea</taxon>
        <taxon>Oligotrichia</taxon>
        <taxon>Strombidiidae</taxon>
        <taxon>Strombidium</taxon>
    </lineage>
</organism>
<dbReference type="SUPFAM" id="SSF58038">
    <property type="entry name" value="SNARE fusion complex"/>
    <property type="match status" value="1"/>
</dbReference>
<dbReference type="CDD" id="cd15841">
    <property type="entry name" value="SNARE_Qc"/>
    <property type="match status" value="1"/>
</dbReference>
<evidence type="ECO:0000259" key="2">
    <source>
        <dbReference type="PROSITE" id="PS50192"/>
    </source>
</evidence>
<dbReference type="InterPro" id="IPR000727">
    <property type="entry name" value="T_SNARE_dom"/>
</dbReference>
<sequence>MDNQQLLHFQRSLIKSQDHQLDQLGGIISNIKHENQNFSTEVKMQNKMLESLQVDMDDTHRDMVKIDSKLKDVVAKASTCKLWIIIIVEVAILLFILMLL</sequence>
<feature type="transmembrane region" description="Helical" evidence="1">
    <location>
        <begin position="80"/>
        <end position="99"/>
    </location>
</feature>
<proteinExistence type="predicted"/>
<protein>
    <recommendedName>
        <fullName evidence="2">t-SNARE coiled-coil homology domain-containing protein</fullName>
    </recommendedName>
</protein>
<dbReference type="Gene3D" id="1.20.5.110">
    <property type="match status" value="1"/>
</dbReference>
<keyword evidence="1" id="KW-1133">Transmembrane helix</keyword>
<evidence type="ECO:0000256" key="1">
    <source>
        <dbReference type="SAM" id="Phobius"/>
    </source>
</evidence>
<dbReference type="PROSITE" id="PS50192">
    <property type="entry name" value="T_SNARE"/>
    <property type="match status" value="1"/>
</dbReference>